<keyword evidence="3" id="KW-1185">Reference proteome</keyword>
<organism evidence="2 3">
    <name type="scientific">Armillaria gallica</name>
    <name type="common">Bulbous honey fungus</name>
    <name type="synonym">Armillaria bulbosa</name>
    <dbReference type="NCBI Taxonomy" id="47427"/>
    <lineage>
        <taxon>Eukaryota</taxon>
        <taxon>Fungi</taxon>
        <taxon>Dikarya</taxon>
        <taxon>Basidiomycota</taxon>
        <taxon>Agaricomycotina</taxon>
        <taxon>Agaricomycetes</taxon>
        <taxon>Agaricomycetidae</taxon>
        <taxon>Agaricales</taxon>
        <taxon>Marasmiineae</taxon>
        <taxon>Physalacriaceae</taxon>
        <taxon>Armillaria</taxon>
    </lineage>
</organism>
<dbReference type="Proteomes" id="UP000217790">
    <property type="component" value="Unassembled WGS sequence"/>
</dbReference>
<feature type="region of interest" description="Disordered" evidence="1">
    <location>
        <begin position="1"/>
        <end position="46"/>
    </location>
</feature>
<reference evidence="3" key="1">
    <citation type="journal article" date="2017" name="Nat. Ecol. Evol.">
        <title>Genome expansion and lineage-specific genetic innovations in the forest pathogenic fungi Armillaria.</title>
        <authorList>
            <person name="Sipos G."/>
            <person name="Prasanna A.N."/>
            <person name="Walter M.C."/>
            <person name="O'Connor E."/>
            <person name="Balint B."/>
            <person name="Krizsan K."/>
            <person name="Kiss B."/>
            <person name="Hess J."/>
            <person name="Varga T."/>
            <person name="Slot J."/>
            <person name="Riley R."/>
            <person name="Boka B."/>
            <person name="Rigling D."/>
            <person name="Barry K."/>
            <person name="Lee J."/>
            <person name="Mihaltcheva S."/>
            <person name="LaButti K."/>
            <person name="Lipzen A."/>
            <person name="Waldron R."/>
            <person name="Moloney N.M."/>
            <person name="Sperisen C."/>
            <person name="Kredics L."/>
            <person name="Vagvoelgyi C."/>
            <person name="Patrignani A."/>
            <person name="Fitzpatrick D."/>
            <person name="Nagy I."/>
            <person name="Doyle S."/>
            <person name="Anderson J.B."/>
            <person name="Grigoriev I.V."/>
            <person name="Gueldener U."/>
            <person name="Muensterkoetter M."/>
            <person name="Nagy L.G."/>
        </authorList>
    </citation>
    <scope>NUCLEOTIDE SEQUENCE [LARGE SCALE GENOMIC DNA]</scope>
    <source>
        <strain evidence="3">Ar21-2</strain>
    </source>
</reference>
<gene>
    <name evidence="2" type="ORF">ARMGADRAFT_354237</name>
</gene>
<dbReference type="EMBL" id="KZ293671">
    <property type="protein sequence ID" value="PBK88708.1"/>
    <property type="molecule type" value="Genomic_DNA"/>
</dbReference>
<sequence length="170" mass="18509">MNIDVSYSRIKKSNSNSVGGRVSKASSGSVENSLRKMKDESGAECDHEMTQPLVEEVDAASSRGSMSLSTSPTSAWLMMMIAGHSSKQSMIMRMSYAESTGCKSGQWSEAGVTAVTSTDFYTGVDSFRYCTRRLRPDGQSLLCRPNLHTFEPNASRVKSRNQALTITSVV</sequence>
<protein>
    <submittedName>
        <fullName evidence="2">Uncharacterized protein</fullName>
    </submittedName>
</protein>
<feature type="compositionally biased region" description="Basic and acidic residues" evidence="1">
    <location>
        <begin position="33"/>
        <end position="46"/>
    </location>
</feature>
<name>A0A2H3DCV7_ARMGA</name>
<accession>A0A2H3DCV7</accession>
<evidence type="ECO:0000313" key="3">
    <source>
        <dbReference type="Proteomes" id="UP000217790"/>
    </source>
</evidence>
<evidence type="ECO:0000313" key="2">
    <source>
        <dbReference type="EMBL" id="PBK88708.1"/>
    </source>
</evidence>
<dbReference type="AlphaFoldDB" id="A0A2H3DCV7"/>
<feature type="compositionally biased region" description="Polar residues" evidence="1">
    <location>
        <begin position="13"/>
        <end position="32"/>
    </location>
</feature>
<evidence type="ECO:0000256" key="1">
    <source>
        <dbReference type="SAM" id="MobiDB-lite"/>
    </source>
</evidence>
<dbReference type="InParanoid" id="A0A2H3DCV7"/>
<proteinExistence type="predicted"/>